<sequence>MLNILSECSATVCKSLQGLDYITANGSKAFDDLCAAVPRLQKCGSVSRESKDESQSLLKSGKHYLKSDYKVHVSRSSTVAEHCSTFSLSDEAKDKCFSSTCDHTHNDVCPQCEALNNVLADIGDVFNNDPIAIAEDELVACGLHKMPKSWKGHQLRSITQDESRLDVLRRLDQSSVLITNDWAIKYNHFYLRSTGNHSGTGLQNEGSPGTSA</sequence>
<gene>
    <name evidence="1" type="ORF">PACLA_8A008950</name>
</gene>
<proteinExistence type="predicted"/>
<evidence type="ECO:0000313" key="1">
    <source>
        <dbReference type="EMBL" id="CAB3996616.1"/>
    </source>
</evidence>
<protein>
    <submittedName>
        <fullName evidence="1">Uncharacterized protein</fullName>
    </submittedName>
</protein>
<organism evidence="1 2">
    <name type="scientific">Paramuricea clavata</name>
    <name type="common">Red gorgonian</name>
    <name type="synonym">Violescent sea-whip</name>
    <dbReference type="NCBI Taxonomy" id="317549"/>
    <lineage>
        <taxon>Eukaryota</taxon>
        <taxon>Metazoa</taxon>
        <taxon>Cnidaria</taxon>
        <taxon>Anthozoa</taxon>
        <taxon>Octocorallia</taxon>
        <taxon>Malacalcyonacea</taxon>
        <taxon>Plexauridae</taxon>
        <taxon>Paramuricea</taxon>
    </lineage>
</organism>
<dbReference type="OrthoDB" id="5988132at2759"/>
<name>A0A6S7H221_PARCT</name>
<dbReference type="EMBL" id="CACRXK020002908">
    <property type="protein sequence ID" value="CAB3996616.1"/>
    <property type="molecule type" value="Genomic_DNA"/>
</dbReference>
<evidence type="ECO:0000313" key="2">
    <source>
        <dbReference type="Proteomes" id="UP001152795"/>
    </source>
</evidence>
<accession>A0A6S7H221</accession>
<dbReference type="Proteomes" id="UP001152795">
    <property type="component" value="Unassembled WGS sequence"/>
</dbReference>
<comment type="caution">
    <text evidence="1">The sequence shown here is derived from an EMBL/GenBank/DDBJ whole genome shotgun (WGS) entry which is preliminary data.</text>
</comment>
<keyword evidence="2" id="KW-1185">Reference proteome</keyword>
<dbReference type="AlphaFoldDB" id="A0A6S7H221"/>
<reference evidence="1" key="1">
    <citation type="submission" date="2020-04" db="EMBL/GenBank/DDBJ databases">
        <authorList>
            <person name="Alioto T."/>
            <person name="Alioto T."/>
            <person name="Gomez Garrido J."/>
        </authorList>
    </citation>
    <scope>NUCLEOTIDE SEQUENCE</scope>
    <source>
        <strain evidence="1">A484AB</strain>
    </source>
</reference>